<comment type="caution">
    <text evidence="2">The sequence shown here is derived from an EMBL/GenBank/DDBJ whole genome shotgun (WGS) entry which is preliminary data.</text>
</comment>
<dbReference type="Pfam" id="PF13560">
    <property type="entry name" value="HTH_31"/>
    <property type="match status" value="1"/>
</dbReference>
<accession>A0A2W4CBN2</accession>
<proteinExistence type="predicted"/>
<name>A0A2W4CBN2_9HYPH</name>
<evidence type="ECO:0000313" key="3">
    <source>
        <dbReference type="Proteomes" id="UP000248925"/>
    </source>
</evidence>
<dbReference type="GO" id="GO:0003677">
    <property type="term" value="F:DNA binding"/>
    <property type="evidence" value="ECO:0007669"/>
    <property type="project" value="InterPro"/>
</dbReference>
<reference evidence="2 3" key="1">
    <citation type="journal article" date="2018" name="Sci. Rep.">
        <title>Rhizobium tumorigenes sp. nov., a novel plant tumorigenic bacterium isolated from cane gall tumors on thornless blackberry.</title>
        <authorList>
            <person name="Kuzmanovi N."/>
            <person name="Smalla K."/>
            <person name="Gronow S."/>
            <person name="PuBawska J."/>
        </authorList>
    </citation>
    <scope>NUCLEOTIDE SEQUENCE [LARGE SCALE GENOMIC DNA]</scope>
    <source>
        <strain evidence="2 3">CCBAU 85046</strain>
    </source>
</reference>
<gene>
    <name evidence="2" type="ORF">CPY51_29335</name>
</gene>
<dbReference type="AlphaFoldDB" id="A0A2W4CBN2"/>
<dbReference type="SUPFAM" id="SSF47413">
    <property type="entry name" value="lambda repressor-like DNA-binding domains"/>
    <property type="match status" value="1"/>
</dbReference>
<dbReference type="Gene3D" id="1.10.260.40">
    <property type="entry name" value="lambda repressor-like DNA-binding domains"/>
    <property type="match status" value="1"/>
</dbReference>
<dbReference type="Proteomes" id="UP000248925">
    <property type="component" value="Unassembled WGS sequence"/>
</dbReference>
<dbReference type="EMBL" id="PCDP01000070">
    <property type="protein sequence ID" value="PZM08325.1"/>
    <property type="molecule type" value="Genomic_DNA"/>
</dbReference>
<feature type="domain" description="HTH cro/C1-type" evidence="1">
    <location>
        <begin position="26"/>
        <end position="63"/>
    </location>
</feature>
<dbReference type="RefSeq" id="WP_111163876.1">
    <property type="nucleotide sequence ID" value="NZ_PCDP01000070.1"/>
</dbReference>
<dbReference type="OrthoDB" id="5420607at2"/>
<dbReference type="PROSITE" id="PS50943">
    <property type="entry name" value="HTH_CROC1"/>
    <property type="match status" value="1"/>
</dbReference>
<keyword evidence="3" id="KW-1185">Reference proteome</keyword>
<dbReference type="CDD" id="cd00093">
    <property type="entry name" value="HTH_XRE"/>
    <property type="match status" value="1"/>
</dbReference>
<evidence type="ECO:0000259" key="1">
    <source>
        <dbReference type="PROSITE" id="PS50943"/>
    </source>
</evidence>
<organism evidence="2 3">
    <name type="scientific">Rhizobium tubonense</name>
    <dbReference type="NCBI Taxonomy" id="484088"/>
    <lineage>
        <taxon>Bacteria</taxon>
        <taxon>Pseudomonadati</taxon>
        <taxon>Pseudomonadota</taxon>
        <taxon>Alphaproteobacteria</taxon>
        <taxon>Hyphomicrobiales</taxon>
        <taxon>Rhizobiaceae</taxon>
        <taxon>Rhizobium/Agrobacterium group</taxon>
        <taxon>Rhizobium</taxon>
    </lineage>
</organism>
<evidence type="ECO:0000313" key="2">
    <source>
        <dbReference type="EMBL" id="PZM08325.1"/>
    </source>
</evidence>
<sequence>MSKSSTSLEVLTDAALIALETLGSHLRTARERRGDSLKTMAARMGTSIPTLRRMEAGDAKVSIGVYAAALWIFGKSEQLAEILKPGEDEYATMLDVNRASRKRG</sequence>
<dbReference type="InterPro" id="IPR001387">
    <property type="entry name" value="Cro/C1-type_HTH"/>
</dbReference>
<dbReference type="InterPro" id="IPR010982">
    <property type="entry name" value="Lambda_DNA-bd_dom_sf"/>
</dbReference>
<protein>
    <submittedName>
        <fullName evidence="2">XRE family transcriptional regulator</fullName>
    </submittedName>
</protein>